<dbReference type="AlphaFoldDB" id="A0A6A7FYP3"/>
<dbReference type="Gene3D" id="3.30.310.230">
    <property type="entry name" value="Sigma factor-binding protein Crl monomer"/>
    <property type="match status" value="1"/>
</dbReference>
<protein>
    <submittedName>
        <fullName evidence="5">Crl family RNA polymerase assembly factor</fullName>
    </submittedName>
</protein>
<dbReference type="Pfam" id="PF07417">
    <property type="entry name" value="Crl"/>
    <property type="match status" value="1"/>
</dbReference>
<sequence length="130" mass="15309">MTASIKKMPSRGRLFKLFTDLGPYFRKLKSTEDSFFFDCLEVCVDATALPEEREFYGWWAMLYRVDTGFEYERFDGMYNKEGDWVVCKLKKEDKKQVDTAFEFFLLKIKTLIEEDTGTSLCAREAILTEV</sequence>
<name>A0A6A7FYP3_9CRUS</name>
<proteinExistence type="evidence at transcript level"/>
<organism evidence="5">
    <name type="scientific">Hirondellea gigas</name>
    <dbReference type="NCBI Taxonomy" id="1518452"/>
    <lineage>
        <taxon>Eukaryota</taxon>
        <taxon>Metazoa</taxon>
        <taxon>Ecdysozoa</taxon>
        <taxon>Arthropoda</taxon>
        <taxon>Crustacea</taxon>
        <taxon>Multicrustacea</taxon>
        <taxon>Malacostraca</taxon>
        <taxon>Eumalacostraca</taxon>
        <taxon>Peracarida</taxon>
        <taxon>Amphipoda</taxon>
        <taxon>Amphilochidea</taxon>
        <taxon>Lysianassida</taxon>
        <taxon>Lysianassidira</taxon>
        <taxon>Lysianassoidea</taxon>
        <taxon>Lysianassidae</taxon>
        <taxon>Hirondellea</taxon>
    </lineage>
</organism>
<dbReference type="InterPro" id="IPR009986">
    <property type="entry name" value="Tscrpt_reg_Crl"/>
</dbReference>
<keyword evidence="1" id="KW-0963">Cytoplasm</keyword>
<dbReference type="InterPro" id="IPR038208">
    <property type="entry name" value="Tscrpt_reg_Crl_sf"/>
</dbReference>
<evidence type="ECO:0000256" key="1">
    <source>
        <dbReference type="ARBA" id="ARBA00022490"/>
    </source>
</evidence>
<keyword evidence="3" id="KW-0010">Activator</keyword>
<dbReference type="NCBIfam" id="NF008217">
    <property type="entry name" value="PRK10984.1"/>
    <property type="match status" value="1"/>
</dbReference>
<dbReference type="GO" id="GO:0045893">
    <property type="term" value="P:positive regulation of DNA-templated transcription"/>
    <property type="evidence" value="ECO:0007669"/>
    <property type="project" value="InterPro"/>
</dbReference>
<dbReference type="EMBL" id="IACT01004550">
    <property type="protein sequence ID" value="LAC23737.1"/>
    <property type="molecule type" value="mRNA"/>
</dbReference>
<evidence type="ECO:0000313" key="5">
    <source>
        <dbReference type="EMBL" id="LAC23737.1"/>
    </source>
</evidence>
<accession>A0A6A7FYP3</accession>
<reference evidence="5" key="1">
    <citation type="submission" date="2017-11" db="EMBL/GenBank/DDBJ databases">
        <title>The sensing device of the deep-sea amphipod.</title>
        <authorList>
            <person name="Kobayashi H."/>
            <person name="Nagahama T."/>
            <person name="Arai W."/>
            <person name="Sasagawa Y."/>
            <person name="Umeda M."/>
            <person name="Hayashi T."/>
            <person name="Nikaido I."/>
            <person name="Watanabe H."/>
            <person name="Oguri K."/>
            <person name="Kitazato H."/>
            <person name="Fujioka K."/>
            <person name="Kido Y."/>
            <person name="Takami H."/>
        </authorList>
    </citation>
    <scope>NUCLEOTIDE SEQUENCE</scope>
    <source>
        <tissue evidence="5">Whole body</tissue>
    </source>
</reference>
<evidence type="ECO:0000256" key="2">
    <source>
        <dbReference type="ARBA" id="ARBA00023015"/>
    </source>
</evidence>
<keyword evidence="2" id="KW-0805">Transcription regulation</keyword>
<evidence type="ECO:0000256" key="3">
    <source>
        <dbReference type="ARBA" id="ARBA00023159"/>
    </source>
</evidence>
<keyword evidence="4" id="KW-0804">Transcription</keyword>
<evidence type="ECO:0000256" key="4">
    <source>
        <dbReference type="ARBA" id="ARBA00023163"/>
    </source>
</evidence>